<proteinExistence type="predicted"/>
<dbReference type="AlphaFoldDB" id="A0A6C0DPT6"/>
<evidence type="ECO:0000313" key="1">
    <source>
        <dbReference type="EMBL" id="QHT18938.1"/>
    </source>
</evidence>
<protein>
    <recommendedName>
        <fullName evidence="2">DUF616 domain-containing protein</fullName>
    </recommendedName>
</protein>
<evidence type="ECO:0008006" key="2">
    <source>
        <dbReference type="Google" id="ProtNLM"/>
    </source>
</evidence>
<dbReference type="EMBL" id="MN739660">
    <property type="protein sequence ID" value="QHT18938.1"/>
    <property type="molecule type" value="Genomic_DNA"/>
</dbReference>
<reference evidence="1" key="1">
    <citation type="journal article" date="2020" name="Nature">
        <title>Giant virus diversity and host interactions through global metagenomics.</title>
        <authorList>
            <person name="Schulz F."/>
            <person name="Roux S."/>
            <person name="Paez-Espino D."/>
            <person name="Jungbluth S."/>
            <person name="Walsh D.A."/>
            <person name="Denef V.J."/>
            <person name="McMahon K.D."/>
            <person name="Konstantinidis K.T."/>
            <person name="Eloe-Fadrosh E.A."/>
            <person name="Kyrpides N.C."/>
            <person name="Woyke T."/>
        </authorList>
    </citation>
    <scope>NUCLEOTIDE SEQUENCE</scope>
    <source>
        <strain evidence="1">GVMAG-M-3300023174-49</strain>
    </source>
</reference>
<sequence>MITICFITAIYGNYEHSCKRFVKQTVDTDFICFTDNKDIVSNGWTIDTTPYHLINKSDLDDDAFINSLCNNKHTFNIAKYYKQSFTKIPILEKYDVVVWLDGTVEIIYDKTSEYILNNIYREKIIGWHHESRNGILHEEVKASHFERYTSIYWNNQYQPYQDVDYQYKCYLDEGYNDLFFKNMNSHTPHMGVWITCFIAFLKHDNDVKKFLDLWYLQTLKYTTQDQIGFSYVCQKTNLIPYTLPNNEIYGDSPFFNTMFYVKHQHGI</sequence>
<organism evidence="1">
    <name type="scientific">viral metagenome</name>
    <dbReference type="NCBI Taxonomy" id="1070528"/>
    <lineage>
        <taxon>unclassified sequences</taxon>
        <taxon>metagenomes</taxon>
        <taxon>organismal metagenomes</taxon>
    </lineage>
</organism>
<name>A0A6C0DPT6_9ZZZZ</name>
<accession>A0A6C0DPT6</accession>